<dbReference type="GO" id="GO:0046872">
    <property type="term" value="F:metal ion binding"/>
    <property type="evidence" value="ECO:0007669"/>
    <property type="project" value="UniProtKB-KW"/>
</dbReference>
<evidence type="ECO:0000256" key="1">
    <source>
        <dbReference type="ARBA" id="ARBA00001933"/>
    </source>
</evidence>
<evidence type="ECO:0000256" key="5">
    <source>
        <dbReference type="ARBA" id="ARBA00012426"/>
    </source>
</evidence>
<keyword evidence="12 19" id="KW-0456">Lyase</keyword>
<keyword evidence="10" id="KW-0745">Spermidine biosynthesis</keyword>
<evidence type="ECO:0000313" key="20">
    <source>
        <dbReference type="Proteomes" id="UP000287502"/>
    </source>
</evidence>
<dbReference type="PANTHER" id="PTHR43295">
    <property type="entry name" value="ARGININE DECARBOXYLASE"/>
    <property type="match status" value="1"/>
</dbReference>
<evidence type="ECO:0000256" key="10">
    <source>
        <dbReference type="ARBA" id="ARBA00023066"/>
    </source>
</evidence>
<feature type="modified residue" description="N6-(pyridoxal phosphate)lysine" evidence="14">
    <location>
        <position position="108"/>
    </location>
</feature>
<dbReference type="PRINTS" id="PR01179">
    <property type="entry name" value="ODADCRBXLASE"/>
</dbReference>
<dbReference type="InterPro" id="IPR002985">
    <property type="entry name" value="Arg_decrbxlase"/>
</dbReference>
<dbReference type="AlphaFoldDB" id="A0A410K1X1"/>
<comment type="cofactor">
    <cofactor evidence="2">
        <name>Mg(2+)</name>
        <dbReference type="ChEBI" id="CHEBI:18420"/>
    </cofactor>
</comment>
<name>A0A410K1X1_9BACT</name>
<evidence type="ECO:0000256" key="9">
    <source>
        <dbReference type="ARBA" id="ARBA00022898"/>
    </source>
</evidence>
<dbReference type="GO" id="GO:0008295">
    <property type="term" value="P:spermidine biosynthetic process"/>
    <property type="evidence" value="ECO:0007669"/>
    <property type="project" value="UniProtKB-UniRule"/>
</dbReference>
<proteinExistence type="inferred from homology"/>
<dbReference type="Pfam" id="PF17810">
    <property type="entry name" value="Arg_decarb_HB"/>
    <property type="match status" value="1"/>
</dbReference>
<dbReference type="Gene3D" id="1.10.287.3440">
    <property type="match status" value="1"/>
</dbReference>
<evidence type="ECO:0000256" key="13">
    <source>
        <dbReference type="NCBIfam" id="TIGR01273"/>
    </source>
</evidence>
<evidence type="ECO:0000256" key="12">
    <source>
        <dbReference type="ARBA" id="ARBA00023239"/>
    </source>
</evidence>
<evidence type="ECO:0000256" key="2">
    <source>
        <dbReference type="ARBA" id="ARBA00001946"/>
    </source>
</evidence>
<keyword evidence="7" id="KW-0210">Decarboxylase</keyword>
<feature type="domain" description="Orn/DAP/Arg decarboxylase 2 N-terminal" evidence="16">
    <location>
        <begin position="96"/>
        <end position="350"/>
    </location>
</feature>
<dbReference type="RefSeq" id="WP_128467709.1">
    <property type="nucleotide sequence ID" value="NZ_CP035108.1"/>
</dbReference>
<evidence type="ECO:0000259" key="17">
    <source>
        <dbReference type="Pfam" id="PF17810"/>
    </source>
</evidence>
<dbReference type="GO" id="GO:0006527">
    <property type="term" value="P:L-arginine catabolic process"/>
    <property type="evidence" value="ECO:0007669"/>
    <property type="project" value="InterPro"/>
</dbReference>
<protein>
    <recommendedName>
        <fullName evidence="5 13">Arginine decarboxylase</fullName>
        <ecNumber evidence="5 13">4.1.1.19</ecNumber>
    </recommendedName>
</protein>
<dbReference type="InterPro" id="IPR022644">
    <property type="entry name" value="De-COase2_N"/>
</dbReference>
<dbReference type="PIRSF" id="PIRSF001336">
    <property type="entry name" value="Arg_decrbxlase"/>
    <property type="match status" value="1"/>
</dbReference>
<dbReference type="Pfam" id="PF02784">
    <property type="entry name" value="Orn_Arg_deC_N"/>
    <property type="match status" value="1"/>
</dbReference>
<evidence type="ECO:0000256" key="14">
    <source>
        <dbReference type="PIRSR" id="PIRSR001336-50"/>
    </source>
</evidence>
<dbReference type="Gene3D" id="2.40.37.10">
    <property type="entry name" value="Lyase, Ornithine Decarboxylase, Chain A, domain 1"/>
    <property type="match status" value="1"/>
</dbReference>
<dbReference type="PRINTS" id="PR01180">
    <property type="entry name" value="ARGDCRBXLASE"/>
</dbReference>
<comment type="function">
    <text evidence="3">Catalyzes the biosynthesis of agmatine from arginine.</text>
</comment>
<dbReference type="EC" id="4.1.1.19" evidence="5 13"/>
<accession>A0A410K1X1</accession>
<evidence type="ECO:0000256" key="11">
    <source>
        <dbReference type="ARBA" id="ARBA00023115"/>
    </source>
</evidence>
<evidence type="ECO:0000256" key="3">
    <source>
        <dbReference type="ARBA" id="ARBA00002257"/>
    </source>
</evidence>
<dbReference type="InterPro" id="IPR041128">
    <property type="entry name" value="Arg_decarbox_C"/>
</dbReference>
<evidence type="ECO:0000256" key="6">
    <source>
        <dbReference type="ARBA" id="ARBA00022723"/>
    </source>
</evidence>
<dbReference type="InterPro" id="IPR009006">
    <property type="entry name" value="Ala_racemase/Decarboxylase_C"/>
</dbReference>
<sequence>MWRNPELIKNWTISNAEELYGINKWGADYFSINKKGHVVVTPFGKENGPQISLHEIVKEVEDRGLAMPVILRIENILGSQIKLLHNTFRDVIKATGYKNEYKGVFPIKVNQQEQVIEAIAQFGKDFNHGLEAGSKPELIAAISMLQNRDACLICNGYKDEEFIDLGLYAVKMGFKCFFVIEVPGELELILERAKKLKVRPYLGVRIKLSTHAEGQWSESSGDASVFGLNISQVIDVIDRLKQSDMLDCLQLLHYHIGSQIPNIRDIRAGAFEACRIYQELVNEGAKMGYLDFGGGLAVDYDGSNTNYHSSRNYSVEEYCYDIVESIIAVLDKHDIPHPVIITESGRVTVAYYSVLLFNVLDVSSFHPSPLPKDVKDNPSELIQNLLSTHDMISPKAIQECCNDALYYRNQARQLFKHGQINLRDRALAENLVRHILIQISKVGSELKHVPKDVQDIDRLLYDVYYGNFSLFQSLPDVWAINQIFPVMPIHRLNEAPTHPAIISDITCDCDGKIDNFPDYAHDKNALMLHELKDGEEYYLGVFLVGAYQETLGDLHNLFGDTNVATIHVNDDGGYQVIKELEGDSVADVLSYVEYDVKALRKSLKQLAEDSINKGFITPKERKQILEGFEEGLRGYTYFERE</sequence>
<dbReference type="InterPro" id="IPR029066">
    <property type="entry name" value="PLP-binding_barrel"/>
</dbReference>
<dbReference type="CDD" id="cd06830">
    <property type="entry name" value="PLPDE_III_ADC"/>
    <property type="match status" value="1"/>
</dbReference>
<keyword evidence="6" id="KW-0479">Metal-binding</keyword>
<dbReference type="KEGG" id="gtl:EP073_13650"/>
<evidence type="ECO:0000256" key="15">
    <source>
        <dbReference type="PIRSR" id="PIRSR600183-50"/>
    </source>
</evidence>
<reference evidence="19 20" key="1">
    <citation type="submission" date="2019-01" db="EMBL/GenBank/DDBJ databases">
        <title>Geovibrio thiophilus DSM 11263, complete genome.</title>
        <authorList>
            <person name="Spring S."/>
            <person name="Bunk B."/>
            <person name="Sproer C."/>
        </authorList>
    </citation>
    <scope>NUCLEOTIDE SEQUENCE [LARGE SCALE GENOMIC DNA]</scope>
    <source>
        <strain evidence="19 20">DSM 11263</strain>
    </source>
</reference>
<evidence type="ECO:0000259" key="18">
    <source>
        <dbReference type="Pfam" id="PF17944"/>
    </source>
</evidence>
<dbReference type="Gene3D" id="3.20.20.10">
    <property type="entry name" value="Alanine racemase"/>
    <property type="match status" value="1"/>
</dbReference>
<comment type="cofactor">
    <cofactor evidence="1 14">
        <name>pyridoxal 5'-phosphate</name>
        <dbReference type="ChEBI" id="CHEBI:597326"/>
    </cofactor>
</comment>
<dbReference type="NCBIfam" id="NF003763">
    <property type="entry name" value="PRK05354.1"/>
    <property type="match status" value="1"/>
</dbReference>
<dbReference type="OrthoDB" id="9802658at2"/>
<keyword evidence="8" id="KW-0460">Magnesium</keyword>
<dbReference type="PROSITE" id="PS00878">
    <property type="entry name" value="ODR_DC_2_1"/>
    <property type="match status" value="1"/>
</dbReference>
<evidence type="ECO:0000259" key="16">
    <source>
        <dbReference type="Pfam" id="PF02784"/>
    </source>
</evidence>
<dbReference type="EMBL" id="CP035108">
    <property type="protein sequence ID" value="QAR34404.1"/>
    <property type="molecule type" value="Genomic_DNA"/>
</dbReference>
<evidence type="ECO:0000313" key="19">
    <source>
        <dbReference type="EMBL" id="QAR34404.1"/>
    </source>
</evidence>
<keyword evidence="11" id="KW-0620">Polyamine biosynthesis</keyword>
<dbReference type="SUPFAM" id="SSF50621">
    <property type="entry name" value="Alanine racemase C-terminal domain-like"/>
    <property type="match status" value="1"/>
</dbReference>
<keyword evidence="9 14" id="KW-0663">Pyridoxal phosphate</keyword>
<organism evidence="19 20">
    <name type="scientific">Geovibrio thiophilus</name>
    <dbReference type="NCBI Taxonomy" id="139438"/>
    <lineage>
        <taxon>Bacteria</taxon>
        <taxon>Pseudomonadati</taxon>
        <taxon>Deferribacterota</taxon>
        <taxon>Deferribacteres</taxon>
        <taxon>Deferribacterales</taxon>
        <taxon>Geovibrionaceae</taxon>
        <taxon>Geovibrio</taxon>
    </lineage>
</organism>
<dbReference type="Proteomes" id="UP000287502">
    <property type="component" value="Chromosome"/>
</dbReference>
<feature type="domain" description="Arginine decarboxylase C-terminal helical" evidence="18">
    <location>
        <begin position="585"/>
        <end position="638"/>
    </location>
</feature>
<feature type="active site" description="Proton donor" evidence="15">
    <location>
        <position position="507"/>
    </location>
</feature>
<dbReference type="InterPro" id="IPR040634">
    <property type="entry name" value="Arg_decarb_HB"/>
</dbReference>
<dbReference type="NCBIfam" id="TIGR01273">
    <property type="entry name" value="speA"/>
    <property type="match status" value="1"/>
</dbReference>
<evidence type="ECO:0000256" key="4">
    <source>
        <dbReference type="ARBA" id="ARBA00008357"/>
    </source>
</evidence>
<evidence type="ECO:0000256" key="7">
    <source>
        <dbReference type="ARBA" id="ARBA00022793"/>
    </source>
</evidence>
<dbReference type="PANTHER" id="PTHR43295:SF9">
    <property type="entry name" value="BIOSYNTHETIC ARGININE DECARBOXYLASE"/>
    <property type="match status" value="1"/>
</dbReference>
<gene>
    <name evidence="19" type="primary">speA</name>
    <name evidence="19" type="ORF">EP073_13650</name>
</gene>
<keyword evidence="20" id="KW-1185">Reference proteome</keyword>
<feature type="domain" description="Arginine decarboxylase helical bundle" evidence="17">
    <location>
        <begin position="377"/>
        <end position="455"/>
    </location>
</feature>
<dbReference type="GO" id="GO:0008792">
    <property type="term" value="F:arginine decarboxylase activity"/>
    <property type="evidence" value="ECO:0007669"/>
    <property type="project" value="UniProtKB-UniRule"/>
</dbReference>
<dbReference type="Gene3D" id="1.20.58.930">
    <property type="match status" value="1"/>
</dbReference>
<dbReference type="InterPro" id="IPR022653">
    <property type="entry name" value="De-COase2_pyr-phos_BS"/>
</dbReference>
<evidence type="ECO:0000256" key="8">
    <source>
        <dbReference type="ARBA" id="ARBA00022842"/>
    </source>
</evidence>
<comment type="similarity">
    <text evidence="4">Belongs to the Orn/Lys/Arg decarboxylase class-II family. SpeA subfamily.</text>
</comment>
<dbReference type="InterPro" id="IPR000183">
    <property type="entry name" value="Orn/DAP/Arg_de-COase"/>
</dbReference>
<dbReference type="SUPFAM" id="SSF51419">
    <property type="entry name" value="PLP-binding barrel"/>
    <property type="match status" value="1"/>
</dbReference>
<dbReference type="Pfam" id="PF17944">
    <property type="entry name" value="Arg_decarbox_C"/>
    <property type="match status" value="1"/>
</dbReference>